<feature type="transmembrane region" description="Helical" evidence="1">
    <location>
        <begin position="83"/>
        <end position="105"/>
    </location>
</feature>
<evidence type="ECO:0000256" key="1">
    <source>
        <dbReference type="SAM" id="Phobius"/>
    </source>
</evidence>
<evidence type="ECO:0000313" key="3">
    <source>
        <dbReference type="EMBL" id="MBR0654463.1"/>
    </source>
</evidence>
<evidence type="ECO:0000313" key="4">
    <source>
        <dbReference type="Proteomes" id="UP001196068"/>
    </source>
</evidence>
<dbReference type="InterPro" id="IPR051311">
    <property type="entry name" value="DedA_domain"/>
</dbReference>
<organism evidence="3 4">
    <name type="scientific">Plastoroseomonas arctica</name>
    <dbReference type="NCBI Taxonomy" id="1509237"/>
    <lineage>
        <taxon>Bacteria</taxon>
        <taxon>Pseudomonadati</taxon>
        <taxon>Pseudomonadota</taxon>
        <taxon>Alphaproteobacteria</taxon>
        <taxon>Acetobacterales</taxon>
        <taxon>Acetobacteraceae</taxon>
        <taxon>Plastoroseomonas</taxon>
    </lineage>
</organism>
<evidence type="ECO:0000259" key="2">
    <source>
        <dbReference type="Pfam" id="PF09335"/>
    </source>
</evidence>
<dbReference type="Proteomes" id="UP001196068">
    <property type="component" value="Unassembled WGS sequence"/>
</dbReference>
<dbReference type="PANTHER" id="PTHR42709">
    <property type="entry name" value="ALKALINE PHOSPHATASE LIKE PROTEIN"/>
    <property type="match status" value="1"/>
</dbReference>
<accession>A0AAF1KNE7</accession>
<reference evidence="3" key="1">
    <citation type="submission" date="2020-01" db="EMBL/GenBank/DDBJ databases">
        <authorList>
            <person name="Rat A."/>
        </authorList>
    </citation>
    <scope>NUCLEOTIDE SEQUENCE</scope>
    <source>
        <strain evidence="3">LMG 28251</strain>
    </source>
</reference>
<feature type="transmembrane region" description="Helical" evidence="1">
    <location>
        <begin position="126"/>
        <end position="148"/>
    </location>
</feature>
<dbReference type="AlphaFoldDB" id="A0AAF1KNE7"/>
<feature type="domain" description="VTT" evidence="2">
    <location>
        <begin position="30"/>
        <end position="145"/>
    </location>
</feature>
<gene>
    <name evidence="3" type="ORF">GXW79_05150</name>
</gene>
<dbReference type="Pfam" id="PF09335">
    <property type="entry name" value="VTT_dom"/>
    <property type="match status" value="1"/>
</dbReference>
<reference evidence="3" key="2">
    <citation type="journal article" date="2021" name="Syst. Appl. Microbiol.">
        <title>Roseomonas hellenica sp. nov., isolated from roots of wild-growing Alkanna tinctoria.</title>
        <authorList>
            <person name="Rat A."/>
            <person name="Naranjo H.D."/>
            <person name="Lebbe L."/>
            <person name="Cnockaert M."/>
            <person name="Krigas N."/>
            <person name="Grigoriadou K."/>
            <person name="Maloupa E."/>
            <person name="Willems A."/>
        </authorList>
    </citation>
    <scope>NUCLEOTIDE SEQUENCE</scope>
    <source>
        <strain evidence="3">LMG 28251</strain>
    </source>
</reference>
<dbReference type="RefSeq" id="WP_211873285.1">
    <property type="nucleotide sequence ID" value="NZ_JAAEDH010000004.1"/>
</dbReference>
<dbReference type="InterPro" id="IPR032816">
    <property type="entry name" value="VTT_dom"/>
</dbReference>
<sequence>MEQLWAEYGALAYLVAFAWSFLEGETFVLFAAAVGRTTGLVNPFILLGCVWIGSFLGDQTWFLLGRRYGPYALRKIPGAEKRIAVATGFLAKYGDAFVLSFRFIYGIRNVASAACGIAGMSFPRFALLNFIAAGLWANAFVWVGWFVAGMFTPAQIAHGIGGIGLAVFLFFIARFFVQRRNRNRANRAAAAALAAEPPQVLPERERV</sequence>
<protein>
    <submittedName>
        <fullName evidence="3">DedA family protein</fullName>
    </submittedName>
</protein>
<dbReference type="GO" id="GO:0005886">
    <property type="term" value="C:plasma membrane"/>
    <property type="evidence" value="ECO:0007669"/>
    <property type="project" value="TreeGrafter"/>
</dbReference>
<keyword evidence="4" id="KW-1185">Reference proteome</keyword>
<keyword evidence="1" id="KW-0472">Membrane</keyword>
<dbReference type="EMBL" id="JAAEDH010000004">
    <property type="protein sequence ID" value="MBR0654463.1"/>
    <property type="molecule type" value="Genomic_DNA"/>
</dbReference>
<feature type="transmembrane region" description="Helical" evidence="1">
    <location>
        <begin position="44"/>
        <end position="63"/>
    </location>
</feature>
<name>A0AAF1KNE7_9PROT</name>
<keyword evidence="1" id="KW-0812">Transmembrane</keyword>
<proteinExistence type="predicted"/>
<feature type="transmembrane region" description="Helical" evidence="1">
    <location>
        <begin position="154"/>
        <end position="177"/>
    </location>
</feature>
<feature type="transmembrane region" description="Helical" evidence="1">
    <location>
        <begin position="12"/>
        <end position="32"/>
    </location>
</feature>
<dbReference type="PANTHER" id="PTHR42709:SF2">
    <property type="entry name" value="INNER MEMBRANE PROTEIN YOHD"/>
    <property type="match status" value="1"/>
</dbReference>
<keyword evidence="1" id="KW-1133">Transmembrane helix</keyword>
<comment type="caution">
    <text evidence="3">The sequence shown here is derived from an EMBL/GenBank/DDBJ whole genome shotgun (WGS) entry which is preliminary data.</text>
</comment>